<reference evidence="1 2" key="1">
    <citation type="submission" date="2019-09" db="EMBL/GenBank/DDBJ databases">
        <title>Draft genome sequences of 48 bacterial type strains from the CCUG.</title>
        <authorList>
            <person name="Tunovic T."/>
            <person name="Pineiro-Iglesias B."/>
            <person name="Unosson C."/>
            <person name="Inganas E."/>
            <person name="Ohlen M."/>
            <person name="Cardew S."/>
            <person name="Jensie-Markopoulos S."/>
            <person name="Salva-Serra F."/>
            <person name="Jaen-Luchoro D."/>
            <person name="Karlsson R."/>
            <person name="Svensson-Stadler L."/>
            <person name="Chun J."/>
            <person name="Moore E."/>
        </authorList>
    </citation>
    <scope>NUCLEOTIDE SEQUENCE [LARGE SCALE GENOMIC DNA]</scope>
    <source>
        <strain evidence="1 2">CCUG 65687</strain>
    </source>
</reference>
<gene>
    <name evidence="1" type="ORF">F7R13_21310</name>
</gene>
<proteinExistence type="predicted"/>
<comment type="caution">
    <text evidence="1">The sequence shown here is derived from an EMBL/GenBank/DDBJ whole genome shotgun (WGS) entry which is preliminary data.</text>
</comment>
<sequence>MGAWGKDRRRCGTRCCDGRLARFLVQFANVVLSQKPLRAAAGALAGRAARGGALITG</sequence>
<dbReference type="EMBL" id="VZOL01000341">
    <property type="protein sequence ID" value="KAB0662585.1"/>
    <property type="molecule type" value="Genomic_DNA"/>
</dbReference>
<evidence type="ECO:0000313" key="1">
    <source>
        <dbReference type="EMBL" id="KAB0662585.1"/>
    </source>
</evidence>
<name>A0A6L3NCK8_9BURK</name>
<dbReference type="Proteomes" id="UP000473571">
    <property type="component" value="Unassembled WGS sequence"/>
</dbReference>
<dbReference type="GO" id="GO:0016787">
    <property type="term" value="F:hydrolase activity"/>
    <property type="evidence" value="ECO:0007669"/>
    <property type="project" value="UniProtKB-KW"/>
</dbReference>
<accession>A0A6L3NCK8</accession>
<protein>
    <submittedName>
        <fullName evidence="1">Acyl-CoA hydrolase</fullName>
    </submittedName>
</protein>
<dbReference type="AlphaFoldDB" id="A0A6L3NCK8"/>
<organism evidence="1 2">
    <name type="scientific">Burkholderia territorii</name>
    <dbReference type="NCBI Taxonomy" id="1503055"/>
    <lineage>
        <taxon>Bacteria</taxon>
        <taxon>Pseudomonadati</taxon>
        <taxon>Pseudomonadota</taxon>
        <taxon>Betaproteobacteria</taxon>
        <taxon>Burkholderiales</taxon>
        <taxon>Burkholderiaceae</taxon>
        <taxon>Burkholderia</taxon>
        <taxon>Burkholderia cepacia complex</taxon>
    </lineage>
</organism>
<keyword evidence="1" id="KW-0378">Hydrolase</keyword>
<evidence type="ECO:0000313" key="2">
    <source>
        <dbReference type="Proteomes" id="UP000473571"/>
    </source>
</evidence>